<comment type="caution">
    <text evidence="2">The sequence shown here is derived from an EMBL/GenBank/DDBJ whole genome shotgun (WGS) entry which is preliminary data.</text>
</comment>
<evidence type="ECO:0000313" key="2">
    <source>
        <dbReference type="EMBL" id="KAH3802080.1"/>
    </source>
</evidence>
<feature type="signal peptide" evidence="1">
    <location>
        <begin position="1"/>
        <end position="30"/>
    </location>
</feature>
<gene>
    <name evidence="2" type="ORF">DPMN_155749</name>
</gene>
<reference evidence="2" key="1">
    <citation type="journal article" date="2019" name="bioRxiv">
        <title>The Genome of the Zebra Mussel, Dreissena polymorpha: A Resource for Invasive Species Research.</title>
        <authorList>
            <person name="McCartney M.A."/>
            <person name="Auch B."/>
            <person name="Kono T."/>
            <person name="Mallez S."/>
            <person name="Zhang Y."/>
            <person name="Obille A."/>
            <person name="Becker A."/>
            <person name="Abrahante J.E."/>
            <person name="Garbe J."/>
            <person name="Badalamenti J.P."/>
            <person name="Herman A."/>
            <person name="Mangelson H."/>
            <person name="Liachko I."/>
            <person name="Sullivan S."/>
            <person name="Sone E.D."/>
            <person name="Koren S."/>
            <person name="Silverstein K.A.T."/>
            <person name="Beckman K.B."/>
            <person name="Gohl D.M."/>
        </authorList>
    </citation>
    <scope>NUCLEOTIDE SEQUENCE</scope>
    <source>
        <strain evidence="2">Duluth1</strain>
        <tissue evidence="2">Whole animal</tissue>
    </source>
</reference>
<evidence type="ECO:0000256" key="1">
    <source>
        <dbReference type="SAM" id="SignalP"/>
    </source>
</evidence>
<sequence length="50" mass="5439">MWQGFRFWQVKVSVISCCLQVLLVPQMCNGLSITASNVSPGELVAGIIQS</sequence>
<name>A0A9D4FT51_DREPO</name>
<evidence type="ECO:0000313" key="3">
    <source>
        <dbReference type="Proteomes" id="UP000828390"/>
    </source>
</evidence>
<keyword evidence="3" id="KW-1185">Reference proteome</keyword>
<dbReference type="AlphaFoldDB" id="A0A9D4FT51"/>
<dbReference type="Proteomes" id="UP000828390">
    <property type="component" value="Unassembled WGS sequence"/>
</dbReference>
<protein>
    <submittedName>
        <fullName evidence="2">Uncharacterized protein</fullName>
    </submittedName>
</protein>
<organism evidence="2 3">
    <name type="scientific">Dreissena polymorpha</name>
    <name type="common">Zebra mussel</name>
    <name type="synonym">Mytilus polymorpha</name>
    <dbReference type="NCBI Taxonomy" id="45954"/>
    <lineage>
        <taxon>Eukaryota</taxon>
        <taxon>Metazoa</taxon>
        <taxon>Spiralia</taxon>
        <taxon>Lophotrochozoa</taxon>
        <taxon>Mollusca</taxon>
        <taxon>Bivalvia</taxon>
        <taxon>Autobranchia</taxon>
        <taxon>Heteroconchia</taxon>
        <taxon>Euheterodonta</taxon>
        <taxon>Imparidentia</taxon>
        <taxon>Neoheterodontei</taxon>
        <taxon>Myida</taxon>
        <taxon>Dreissenoidea</taxon>
        <taxon>Dreissenidae</taxon>
        <taxon>Dreissena</taxon>
    </lineage>
</organism>
<keyword evidence="1" id="KW-0732">Signal</keyword>
<accession>A0A9D4FT51</accession>
<dbReference type="EMBL" id="JAIWYP010000007">
    <property type="protein sequence ID" value="KAH3802080.1"/>
    <property type="molecule type" value="Genomic_DNA"/>
</dbReference>
<feature type="chain" id="PRO_5038351694" evidence="1">
    <location>
        <begin position="31"/>
        <end position="50"/>
    </location>
</feature>
<proteinExistence type="predicted"/>
<reference evidence="2" key="2">
    <citation type="submission" date="2020-11" db="EMBL/GenBank/DDBJ databases">
        <authorList>
            <person name="McCartney M.A."/>
            <person name="Auch B."/>
            <person name="Kono T."/>
            <person name="Mallez S."/>
            <person name="Becker A."/>
            <person name="Gohl D.M."/>
            <person name="Silverstein K.A.T."/>
            <person name="Koren S."/>
            <person name="Bechman K.B."/>
            <person name="Herman A."/>
            <person name="Abrahante J.E."/>
            <person name="Garbe J."/>
        </authorList>
    </citation>
    <scope>NUCLEOTIDE SEQUENCE</scope>
    <source>
        <strain evidence="2">Duluth1</strain>
        <tissue evidence="2">Whole animal</tissue>
    </source>
</reference>